<gene>
    <name evidence="1" type="ORF">O6P43_001420</name>
</gene>
<comment type="caution">
    <text evidence="1">The sequence shown here is derived from an EMBL/GenBank/DDBJ whole genome shotgun (WGS) entry which is preliminary data.</text>
</comment>
<name>A0AAD7QIV0_QUISA</name>
<dbReference type="KEGG" id="qsa:O6P43_001420"/>
<protein>
    <submittedName>
        <fullName evidence="1">Uncharacterized protein</fullName>
    </submittedName>
</protein>
<dbReference type="EMBL" id="JARAOO010000001">
    <property type="protein sequence ID" value="KAJ7982277.1"/>
    <property type="molecule type" value="Genomic_DNA"/>
</dbReference>
<evidence type="ECO:0000313" key="2">
    <source>
        <dbReference type="Proteomes" id="UP001163823"/>
    </source>
</evidence>
<sequence length="142" mass="15858">MHPSKKEQFHLARKPLVSLSTPFEFWKIYIEKGHSDCMHSFESLLELGQNFVEFVATPISSSSLPQMGLLRSASTPSSTDKRKVESFLAVRRGKIDNGRTRKNGALLLCLILQNPLLFTTDAEAITDLAMCLSRATGCCIRK</sequence>
<keyword evidence="2" id="KW-1185">Reference proteome</keyword>
<reference evidence="1 2" key="1">
    <citation type="journal article" date="2023" name="Science">
        <title>Elucidation of the pathway for biosynthesis of saponin adjuvants from the soapbark tree.</title>
        <authorList>
            <person name="Reed J."/>
            <person name="Orme A."/>
            <person name="El-Demerdash A."/>
            <person name="Owen C."/>
            <person name="Martin L.B.B."/>
            <person name="Misra R.C."/>
            <person name="Kikuchi S."/>
            <person name="Rejzek M."/>
            <person name="Martin A.C."/>
            <person name="Harkess A."/>
            <person name="Leebens-Mack J."/>
            <person name="Louveau T."/>
            <person name="Stephenson M.J."/>
            <person name="Osbourn A."/>
        </authorList>
    </citation>
    <scope>NUCLEOTIDE SEQUENCE [LARGE SCALE GENOMIC DNA]</scope>
    <source>
        <strain evidence="1">S10</strain>
    </source>
</reference>
<dbReference type="AlphaFoldDB" id="A0AAD7QIV0"/>
<organism evidence="1 2">
    <name type="scientific">Quillaja saponaria</name>
    <name type="common">Soap bark tree</name>
    <dbReference type="NCBI Taxonomy" id="32244"/>
    <lineage>
        <taxon>Eukaryota</taxon>
        <taxon>Viridiplantae</taxon>
        <taxon>Streptophyta</taxon>
        <taxon>Embryophyta</taxon>
        <taxon>Tracheophyta</taxon>
        <taxon>Spermatophyta</taxon>
        <taxon>Magnoliopsida</taxon>
        <taxon>eudicotyledons</taxon>
        <taxon>Gunneridae</taxon>
        <taxon>Pentapetalae</taxon>
        <taxon>rosids</taxon>
        <taxon>fabids</taxon>
        <taxon>Fabales</taxon>
        <taxon>Quillajaceae</taxon>
        <taxon>Quillaja</taxon>
    </lineage>
</organism>
<accession>A0AAD7QIV0</accession>
<dbReference type="Proteomes" id="UP001163823">
    <property type="component" value="Chromosome 1"/>
</dbReference>
<evidence type="ECO:0000313" key="1">
    <source>
        <dbReference type="EMBL" id="KAJ7982277.1"/>
    </source>
</evidence>
<proteinExistence type="predicted"/>